<feature type="non-terminal residue" evidence="1">
    <location>
        <position position="1"/>
    </location>
</feature>
<proteinExistence type="predicted"/>
<reference evidence="1" key="1">
    <citation type="submission" date="2018-05" db="EMBL/GenBank/DDBJ databases">
        <title>Draft genome of Mucuna pruriens seed.</title>
        <authorList>
            <person name="Nnadi N.E."/>
            <person name="Vos R."/>
            <person name="Hasami M.H."/>
            <person name="Devisetty U.K."/>
            <person name="Aguiy J.C."/>
        </authorList>
    </citation>
    <scope>NUCLEOTIDE SEQUENCE [LARGE SCALE GENOMIC DNA]</scope>
    <source>
        <strain evidence="1">JCA_2017</strain>
    </source>
</reference>
<dbReference type="Proteomes" id="UP000257109">
    <property type="component" value="Unassembled WGS sequence"/>
</dbReference>
<evidence type="ECO:0000313" key="2">
    <source>
        <dbReference type="Proteomes" id="UP000257109"/>
    </source>
</evidence>
<protein>
    <submittedName>
        <fullName evidence="1">Uncharacterized protein</fullName>
    </submittedName>
</protein>
<gene>
    <name evidence="1" type="ORF">CR513_18599</name>
</gene>
<dbReference type="OrthoDB" id="1744168at2759"/>
<sequence>MITRTFFQLVMRPGSRVGYKMEDRFKNHREERSNGEFVMSGQQRMVIRAQRGKQGIRFQGFSFAQQALNGHTVPPTLECCIVPNAWHKFKGVHVTGLRSWSFHRLLDEVHPALATGIAFAFLLGHRPDCTLISIFENGGPIKPTIQHFPGSSSISIVAASRCCMAEVEDRIDLGVRDAPGNDLPRCLQWKLRCCHKIELIFPTDFYVLDMEDETSGKGTTLILGRPFLMTTRTKIDVHVGTLSMECGDTLLQFNIFEAMKHPTEDHSLFGIDLIDELVEEYLQLYSSSEDSENFVGSTDLINYLGSITKEADYEDIHDPPNFEDNNNDNADLDFEAKLLEVLDQVCNPKNPKCINKTKVKVVETKEFFSAQLTTIFTVKVESTKKG</sequence>
<dbReference type="PANTHER" id="PTHR33067:SF15">
    <property type="entry name" value="RNA-DIRECTED DNA POLYMERASE"/>
    <property type="match status" value="1"/>
</dbReference>
<dbReference type="AlphaFoldDB" id="A0A371H6Q8"/>
<dbReference type="EMBL" id="QJKJ01003447">
    <property type="protein sequence ID" value="RDX98467.1"/>
    <property type="molecule type" value="Genomic_DNA"/>
</dbReference>
<dbReference type="PANTHER" id="PTHR33067">
    <property type="entry name" value="RNA-DIRECTED DNA POLYMERASE-RELATED"/>
    <property type="match status" value="1"/>
</dbReference>
<comment type="caution">
    <text evidence="1">The sequence shown here is derived from an EMBL/GenBank/DDBJ whole genome shotgun (WGS) entry which is preliminary data.</text>
</comment>
<evidence type="ECO:0000313" key="1">
    <source>
        <dbReference type="EMBL" id="RDX98467.1"/>
    </source>
</evidence>
<accession>A0A371H6Q8</accession>
<dbReference type="Gene3D" id="2.40.70.10">
    <property type="entry name" value="Acid Proteases"/>
    <property type="match status" value="1"/>
</dbReference>
<name>A0A371H6Q8_MUCPR</name>
<dbReference type="InterPro" id="IPR021109">
    <property type="entry name" value="Peptidase_aspartic_dom_sf"/>
</dbReference>
<organism evidence="1 2">
    <name type="scientific">Mucuna pruriens</name>
    <name type="common">Velvet bean</name>
    <name type="synonym">Dolichos pruriens</name>
    <dbReference type="NCBI Taxonomy" id="157652"/>
    <lineage>
        <taxon>Eukaryota</taxon>
        <taxon>Viridiplantae</taxon>
        <taxon>Streptophyta</taxon>
        <taxon>Embryophyta</taxon>
        <taxon>Tracheophyta</taxon>
        <taxon>Spermatophyta</taxon>
        <taxon>Magnoliopsida</taxon>
        <taxon>eudicotyledons</taxon>
        <taxon>Gunneridae</taxon>
        <taxon>Pentapetalae</taxon>
        <taxon>rosids</taxon>
        <taxon>fabids</taxon>
        <taxon>Fabales</taxon>
        <taxon>Fabaceae</taxon>
        <taxon>Papilionoideae</taxon>
        <taxon>50 kb inversion clade</taxon>
        <taxon>NPAAA clade</taxon>
        <taxon>indigoferoid/millettioid clade</taxon>
        <taxon>Phaseoleae</taxon>
        <taxon>Mucuna</taxon>
    </lineage>
</organism>
<keyword evidence="2" id="KW-1185">Reference proteome</keyword>